<dbReference type="EMBL" id="JAHMHR010000072">
    <property type="protein sequence ID" value="KAK1658552.1"/>
    <property type="molecule type" value="Genomic_DNA"/>
</dbReference>
<feature type="compositionally biased region" description="Basic and acidic residues" evidence="1">
    <location>
        <begin position="206"/>
        <end position="220"/>
    </location>
</feature>
<protein>
    <submittedName>
        <fullName evidence="2">Uncharacterized protein</fullName>
    </submittedName>
</protein>
<feature type="region of interest" description="Disordered" evidence="1">
    <location>
        <begin position="378"/>
        <end position="406"/>
    </location>
</feature>
<dbReference type="GeneID" id="85457556"/>
<comment type="caution">
    <text evidence="2">The sequence shown here is derived from an EMBL/GenBank/DDBJ whole genome shotgun (WGS) entry which is preliminary data.</text>
</comment>
<evidence type="ECO:0000313" key="3">
    <source>
        <dbReference type="Proteomes" id="UP001224890"/>
    </source>
</evidence>
<dbReference type="Proteomes" id="UP001224890">
    <property type="component" value="Unassembled WGS sequence"/>
</dbReference>
<keyword evidence="3" id="KW-1185">Reference proteome</keyword>
<dbReference type="RefSeq" id="XP_060423316.1">
    <property type="nucleotide sequence ID" value="XM_060573030.1"/>
</dbReference>
<accession>A0AAJ0ABI3</accession>
<feature type="compositionally biased region" description="Basic and acidic residues" evidence="1">
    <location>
        <begin position="278"/>
        <end position="297"/>
    </location>
</feature>
<feature type="region of interest" description="Disordered" evidence="1">
    <location>
        <begin position="206"/>
        <end position="297"/>
    </location>
</feature>
<organism evidence="2 3">
    <name type="scientific">Colletotrichum godetiae</name>
    <dbReference type="NCBI Taxonomy" id="1209918"/>
    <lineage>
        <taxon>Eukaryota</taxon>
        <taxon>Fungi</taxon>
        <taxon>Dikarya</taxon>
        <taxon>Ascomycota</taxon>
        <taxon>Pezizomycotina</taxon>
        <taxon>Sordariomycetes</taxon>
        <taxon>Hypocreomycetidae</taxon>
        <taxon>Glomerellales</taxon>
        <taxon>Glomerellaceae</taxon>
        <taxon>Colletotrichum</taxon>
        <taxon>Colletotrichum acutatum species complex</taxon>
    </lineage>
</organism>
<feature type="compositionally biased region" description="Polar residues" evidence="1">
    <location>
        <begin position="249"/>
        <end position="262"/>
    </location>
</feature>
<evidence type="ECO:0000256" key="1">
    <source>
        <dbReference type="SAM" id="MobiDB-lite"/>
    </source>
</evidence>
<proteinExistence type="predicted"/>
<dbReference type="AlphaFoldDB" id="A0AAJ0ABI3"/>
<sequence length="491" mass="55317">MSRNVDKPTHRSESVYAVREDQEGRQTTFIDQLFRLKITFLHGSVCFRLSVGISNGDNNPFRIYLQVTPDRLHSLEPTNCNLNDESTSLKMAMYRQGCTNDVCRLHFRLHSGVCAQLIVPMDFGCREILDESGRRGYDSLASLAATSSFSVYVPYNTTIQRQLDQCQTAVKCFSKFAENRQQLRSFQLDVDPQRLYAGKGGRVVDHRDRTDFQPDWERDGSTTPATIDYEDDPRYLGLPPQYDGYPGQGLTTTSADVPNLSESPAVDCAPPDYSATERPPDGPRIKRASSMDDDAHQSSKRICSIASTPTLGSIGDGQQLDVKPGSQHGLTLQLARLERCVMQCQNRIIQREEDFRGAFDFVRHRLAEVENQNASLSKRLEEVEGQNASLSKRPEEIEDQDESTDKRMVEVEDRVEILDTRVLEAEQLGQQVPDTLDEMRELAKDTMADVINEHMEEGCGGDVAVMKKYVHKYVATGLADLRTKICQALQD</sequence>
<reference evidence="2" key="1">
    <citation type="submission" date="2021-06" db="EMBL/GenBank/DDBJ databases">
        <title>Comparative genomics, transcriptomics and evolutionary studies reveal genomic signatures of adaptation to plant cell wall in hemibiotrophic fungi.</title>
        <authorList>
            <consortium name="DOE Joint Genome Institute"/>
            <person name="Baroncelli R."/>
            <person name="Diaz J.F."/>
            <person name="Benocci T."/>
            <person name="Peng M."/>
            <person name="Battaglia E."/>
            <person name="Haridas S."/>
            <person name="Andreopoulos W."/>
            <person name="Labutti K."/>
            <person name="Pangilinan J."/>
            <person name="Floch G.L."/>
            <person name="Makela M.R."/>
            <person name="Henrissat B."/>
            <person name="Grigoriev I.V."/>
            <person name="Crouch J.A."/>
            <person name="De Vries R.P."/>
            <person name="Sukno S.A."/>
            <person name="Thon M.R."/>
        </authorList>
    </citation>
    <scope>NUCLEOTIDE SEQUENCE</scope>
    <source>
        <strain evidence="2">CBS 193.32</strain>
    </source>
</reference>
<name>A0AAJ0ABI3_9PEZI</name>
<gene>
    <name evidence="2" type="ORF">BDP55DRAFT_637776</name>
</gene>
<evidence type="ECO:0000313" key="2">
    <source>
        <dbReference type="EMBL" id="KAK1658552.1"/>
    </source>
</evidence>